<dbReference type="PANTHER" id="PTHR33048:SF96">
    <property type="entry name" value="INTEGRAL MEMBRANE PROTEIN"/>
    <property type="match status" value="1"/>
</dbReference>
<dbReference type="STRING" id="983964.A0A2T3ZYV7"/>
<dbReference type="Proteomes" id="UP000241690">
    <property type="component" value="Unassembled WGS sequence"/>
</dbReference>
<dbReference type="Pfam" id="PF20684">
    <property type="entry name" value="Fung_rhodopsin"/>
    <property type="match status" value="1"/>
</dbReference>
<comment type="similarity">
    <text evidence="5">Belongs to the SAT4 family.</text>
</comment>
<dbReference type="PANTHER" id="PTHR33048">
    <property type="entry name" value="PTH11-LIKE INTEGRAL MEMBRANE PROTEIN (AFU_ORTHOLOGUE AFUA_5G11245)"/>
    <property type="match status" value="1"/>
</dbReference>
<reference evidence="8 9" key="1">
    <citation type="submission" date="2016-07" db="EMBL/GenBank/DDBJ databases">
        <title>Multiple horizontal gene transfer events from other fungi enriched the ability of initially mycotrophic Trichoderma (Ascomycota) to feed on dead plant biomass.</title>
        <authorList>
            <consortium name="DOE Joint Genome Institute"/>
            <person name="Aerts A."/>
            <person name="Atanasova L."/>
            <person name="Chenthamara K."/>
            <person name="Zhang J."/>
            <person name="Grujic M."/>
            <person name="Henrissat B."/>
            <person name="Kuo A."/>
            <person name="Salamov A."/>
            <person name="Lipzen A."/>
            <person name="Labutti K."/>
            <person name="Barry K."/>
            <person name="Miao Y."/>
            <person name="Rahimi M.J."/>
            <person name="Shen Q."/>
            <person name="Grigoriev I.V."/>
            <person name="Kubicek C.P."/>
            <person name="Druzhinina I.S."/>
        </authorList>
    </citation>
    <scope>NUCLEOTIDE SEQUENCE [LARGE SCALE GENOMIC DNA]</scope>
    <source>
        <strain evidence="8 9">CBS 226.95</strain>
    </source>
</reference>
<feature type="transmembrane region" description="Helical" evidence="6">
    <location>
        <begin position="176"/>
        <end position="199"/>
    </location>
</feature>
<feature type="transmembrane region" description="Helical" evidence="6">
    <location>
        <begin position="96"/>
        <end position="120"/>
    </location>
</feature>
<dbReference type="InterPro" id="IPR049326">
    <property type="entry name" value="Rhodopsin_dom_fungi"/>
</dbReference>
<feature type="transmembrane region" description="Helical" evidence="6">
    <location>
        <begin position="211"/>
        <end position="233"/>
    </location>
</feature>
<dbReference type="GO" id="GO:0016020">
    <property type="term" value="C:membrane"/>
    <property type="evidence" value="ECO:0007669"/>
    <property type="project" value="UniProtKB-SubCell"/>
</dbReference>
<feature type="domain" description="Rhodopsin" evidence="7">
    <location>
        <begin position="37"/>
        <end position="272"/>
    </location>
</feature>
<name>A0A2T3ZYV7_TRIHA</name>
<evidence type="ECO:0000256" key="4">
    <source>
        <dbReference type="ARBA" id="ARBA00023136"/>
    </source>
</evidence>
<evidence type="ECO:0000256" key="1">
    <source>
        <dbReference type="ARBA" id="ARBA00004141"/>
    </source>
</evidence>
<proteinExistence type="inferred from homology"/>
<dbReference type="GeneID" id="36626444"/>
<dbReference type="EMBL" id="KZ679690">
    <property type="protein sequence ID" value="PTB49990.1"/>
    <property type="molecule type" value="Genomic_DNA"/>
</dbReference>
<evidence type="ECO:0000256" key="3">
    <source>
        <dbReference type="ARBA" id="ARBA00022989"/>
    </source>
</evidence>
<feature type="transmembrane region" description="Helical" evidence="6">
    <location>
        <begin position="132"/>
        <end position="152"/>
    </location>
</feature>
<feature type="transmembrane region" description="Helical" evidence="6">
    <location>
        <begin position="245"/>
        <end position="267"/>
    </location>
</feature>
<keyword evidence="4 6" id="KW-0472">Membrane</keyword>
<dbReference type="InterPro" id="IPR052337">
    <property type="entry name" value="SAT4-like"/>
</dbReference>
<evidence type="ECO:0000313" key="9">
    <source>
        <dbReference type="Proteomes" id="UP000241690"/>
    </source>
</evidence>
<evidence type="ECO:0000256" key="5">
    <source>
        <dbReference type="ARBA" id="ARBA00038359"/>
    </source>
</evidence>
<comment type="subcellular location">
    <subcellularLocation>
        <location evidence="1">Membrane</location>
        <topology evidence="1">Multi-pass membrane protein</topology>
    </subcellularLocation>
</comment>
<evidence type="ECO:0000313" key="8">
    <source>
        <dbReference type="EMBL" id="PTB49990.1"/>
    </source>
</evidence>
<sequence length="350" mass="38581">MTRTPPPDPLPPNQNIGITLIVVTSILTGFMLLTTGLRIYTRFSLNAQGLDDYCIIIVSVLALARMAIQVVQVAIYHNGRHRWYISESDYINNNMLGWYAQILLFASVCFLKSSILFLIIRLRDEPKVRRTLYAVVIGLFATNFGSIFILVAECSPPSVYWTQKGGKCWDTRIRIYAIYLTIAYSVATDILCSLLPLYVVWGVGIKMHTKIAVCGLMSLGLLATAFGVARAASLGLVTIDLSWDYAISAIWSNLELFLGIIAANVAISRSIYAFFRQDKTAASVSGYSSANIRLGYLKHDELRNNTTSNSTLAIIRRPSVSKSEGSEAPLTAMSYTVASSSALDKLDKFA</sequence>
<accession>A0A2T3ZYV7</accession>
<organism evidence="8 9">
    <name type="scientific">Trichoderma harzianum CBS 226.95</name>
    <dbReference type="NCBI Taxonomy" id="983964"/>
    <lineage>
        <taxon>Eukaryota</taxon>
        <taxon>Fungi</taxon>
        <taxon>Dikarya</taxon>
        <taxon>Ascomycota</taxon>
        <taxon>Pezizomycotina</taxon>
        <taxon>Sordariomycetes</taxon>
        <taxon>Hypocreomycetidae</taxon>
        <taxon>Hypocreales</taxon>
        <taxon>Hypocreaceae</taxon>
        <taxon>Trichoderma</taxon>
    </lineage>
</organism>
<keyword evidence="9" id="KW-1185">Reference proteome</keyword>
<dbReference type="RefSeq" id="XP_024769667.1">
    <property type="nucleotide sequence ID" value="XM_024917875.1"/>
</dbReference>
<protein>
    <recommendedName>
        <fullName evidence="7">Rhodopsin domain-containing protein</fullName>
    </recommendedName>
</protein>
<keyword evidence="2 6" id="KW-0812">Transmembrane</keyword>
<evidence type="ECO:0000259" key="7">
    <source>
        <dbReference type="Pfam" id="PF20684"/>
    </source>
</evidence>
<feature type="transmembrane region" description="Helical" evidence="6">
    <location>
        <begin position="53"/>
        <end position="76"/>
    </location>
</feature>
<dbReference type="AlphaFoldDB" id="A0A2T3ZYV7"/>
<evidence type="ECO:0000256" key="2">
    <source>
        <dbReference type="ARBA" id="ARBA00022692"/>
    </source>
</evidence>
<keyword evidence="3 6" id="KW-1133">Transmembrane helix</keyword>
<feature type="transmembrane region" description="Helical" evidence="6">
    <location>
        <begin position="16"/>
        <end position="41"/>
    </location>
</feature>
<gene>
    <name evidence="8" type="ORF">M431DRAFT_500005</name>
</gene>
<evidence type="ECO:0000256" key="6">
    <source>
        <dbReference type="SAM" id="Phobius"/>
    </source>
</evidence>